<feature type="region of interest" description="Disordered" evidence="1">
    <location>
        <begin position="401"/>
        <end position="434"/>
    </location>
</feature>
<feature type="compositionally biased region" description="Low complexity" evidence="1">
    <location>
        <begin position="462"/>
        <end position="474"/>
    </location>
</feature>
<sequence length="480" mass="51218">LFCFYCSFFTFSLSFLISTSPLTPFLCLFVLLAMFINTSQMPLQQPSKKLPRSPSSRPISFLHPHKHRLTTFFTFCLVLFTSLVNAQATTNSAASITISFLDTSGTPLPGSQPQTLTQSACIALNTPATPATTTTIATTATSEDETQTPNDETVSPNNNTSPTAAYATATASDQHAALNLYADTYCQVMVSSTVGFWNTSTTTPSLAGIKAIRWEGTAPATIIPGTLNATAFPPNMTIQQFAPVEEDGTPKKKHHHKHQEFIMDPARGRAVVGLVSAILFVGIVIGVREVYKAAQYVPPLRSRPGSIMSGKSGRGYGGYSGDGSVIGTVGARRVKKKEAYYRKPTPSSFSSSSVGGAVFVREKDPQQQQLQSHLQQHQLSSGRSSMTTLATLRATTSPVTIDMAGSGESSSSLLYPNQGPDQGGHPGSSSLSLTSSSYSRLHIDLPPRLEILVPFPPSPVEGSNNNKSSSLLGSIDTKQP</sequence>
<feature type="region of interest" description="Disordered" evidence="1">
    <location>
        <begin position="139"/>
        <end position="159"/>
    </location>
</feature>
<evidence type="ECO:0000256" key="2">
    <source>
        <dbReference type="SAM" id="Phobius"/>
    </source>
</evidence>
<reference evidence="3 4" key="1">
    <citation type="submission" date="2016-05" db="EMBL/GenBank/DDBJ databases">
        <title>Genome sequencing reveals origins of a unique bacterial endosymbiosis in the earliest lineages of terrestrial Fungi.</title>
        <authorList>
            <consortium name="DOE Joint Genome Institute"/>
            <person name="Uehling J."/>
            <person name="Gryganskyi A."/>
            <person name="Hameed K."/>
            <person name="Tschaplinski T."/>
            <person name="Misztal P."/>
            <person name="Wu S."/>
            <person name="Desiro A."/>
            <person name="Vande Pol N."/>
            <person name="Du Z.-Y."/>
            <person name="Zienkiewicz A."/>
            <person name="Zienkiewicz K."/>
            <person name="Morin E."/>
            <person name="Tisserant E."/>
            <person name="Splivallo R."/>
            <person name="Hainaut M."/>
            <person name="Henrissat B."/>
            <person name="Ohm R."/>
            <person name="Kuo A."/>
            <person name="Yan J."/>
            <person name="Lipzen A."/>
            <person name="Nolan M."/>
            <person name="Labutti K."/>
            <person name="Barry K."/>
            <person name="Goldstein A."/>
            <person name="Labbe J."/>
            <person name="Schadt C."/>
            <person name="Tuskan G."/>
            <person name="Grigoriev I."/>
            <person name="Martin F."/>
            <person name="Vilgalys R."/>
            <person name="Bonito G."/>
        </authorList>
    </citation>
    <scope>NUCLEOTIDE SEQUENCE [LARGE SCALE GENOMIC DNA]</scope>
    <source>
        <strain evidence="3 4">AG-77</strain>
    </source>
</reference>
<evidence type="ECO:0000256" key="1">
    <source>
        <dbReference type="SAM" id="MobiDB-lite"/>
    </source>
</evidence>
<feature type="compositionally biased region" description="Low complexity" evidence="1">
    <location>
        <begin position="366"/>
        <end position="381"/>
    </location>
</feature>
<accession>A0A197KGD3</accession>
<feature type="region of interest" description="Disordered" evidence="1">
    <location>
        <begin position="451"/>
        <end position="480"/>
    </location>
</feature>
<name>A0A197KGD3_9FUNG</name>
<evidence type="ECO:0000313" key="3">
    <source>
        <dbReference type="EMBL" id="OAQ36213.1"/>
    </source>
</evidence>
<feature type="transmembrane region" description="Helical" evidence="2">
    <location>
        <begin position="270"/>
        <end position="291"/>
    </location>
</feature>
<keyword evidence="2" id="KW-0812">Transmembrane</keyword>
<keyword evidence="2" id="KW-0472">Membrane</keyword>
<dbReference type="Proteomes" id="UP000078512">
    <property type="component" value="Unassembled WGS sequence"/>
</dbReference>
<gene>
    <name evidence="3" type="ORF">K457DRAFT_891098</name>
</gene>
<organism evidence="3 4">
    <name type="scientific">Linnemannia elongata AG-77</name>
    <dbReference type="NCBI Taxonomy" id="1314771"/>
    <lineage>
        <taxon>Eukaryota</taxon>
        <taxon>Fungi</taxon>
        <taxon>Fungi incertae sedis</taxon>
        <taxon>Mucoromycota</taxon>
        <taxon>Mortierellomycotina</taxon>
        <taxon>Mortierellomycetes</taxon>
        <taxon>Mortierellales</taxon>
        <taxon>Mortierellaceae</taxon>
        <taxon>Linnemannia</taxon>
    </lineage>
</organism>
<proteinExistence type="predicted"/>
<dbReference type="OrthoDB" id="2413106at2759"/>
<feature type="transmembrane region" description="Helical" evidence="2">
    <location>
        <begin position="12"/>
        <end position="36"/>
    </location>
</feature>
<keyword evidence="4" id="KW-1185">Reference proteome</keyword>
<feature type="compositionally biased region" description="Polar residues" evidence="1">
    <location>
        <begin position="147"/>
        <end position="159"/>
    </location>
</feature>
<evidence type="ECO:0000313" key="4">
    <source>
        <dbReference type="Proteomes" id="UP000078512"/>
    </source>
</evidence>
<dbReference type="AlphaFoldDB" id="A0A197KGD3"/>
<dbReference type="EMBL" id="KV442012">
    <property type="protein sequence ID" value="OAQ36213.1"/>
    <property type="molecule type" value="Genomic_DNA"/>
</dbReference>
<feature type="non-terminal residue" evidence="3">
    <location>
        <position position="1"/>
    </location>
</feature>
<keyword evidence="2" id="KW-1133">Transmembrane helix</keyword>
<protein>
    <submittedName>
        <fullName evidence="3">Uncharacterized protein</fullName>
    </submittedName>
</protein>
<feature type="region of interest" description="Disordered" evidence="1">
    <location>
        <begin position="364"/>
        <end position="384"/>
    </location>
</feature>